<sequence length="65" mass="7436">MKLPGNLISNLPIQCATNEYKLTLRRILCMFAGVHTRSYIKRAVAVKPTHRIFETLTEPQVLDSH</sequence>
<dbReference type="EMBL" id="AP027272">
    <property type="protein sequence ID" value="BDX05004.1"/>
    <property type="molecule type" value="Genomic_DNA"/>
</dbReference>
<proteinExistence type="predicted"/>
<evidence type="ECO:0000313" key="2">
    <source>
        <dbReference type="Proteomes" id="UP001333710"/>
    </source>
</evidence>
<organism evidence="1 2">
    <name type="scientific">Planctobacterium marinum</name>
    <dbReference type="NCBI Taxonomy" id="1631968"/>
    <lineage>
        <taxon>Bacteria</taxon>
        <taxon>Pseudomonadati</taxon>
        <taxon>Pseudomonadota</taxon>
        <taxon>Gammaproteobacteria</taxon>
        <taxon>Alteromonadales</taxon>
        <taxon>Alteromonadaceae</taxon>
        <taxon>Planctobacterium</taxon>
    </lineage>
</organism>
<name>A0AA48HGP7_9ALTE</name>
<dbReference type="AlphaFoldDB" id="A0AA48HGP7"/>
<reference evidence="1" key="1">
    <citation type="submission" date="2023-01" db="EMBL/GenBank/DDBJ databases">
        <title>Complete genome sequence of Planctobacterium marinum strain Dej080120_11.</title>
        <authorList>
            <person name="Ueki S."/>
            <person name="Maruyama F."/>
        </authorList>
    </citation>
    <scope>NUCLEOTIDE SEQUENCE</scope>
    <source>
        <strain evidence="1">Dej080120_11</strain>
    </source>
</reference>
<evidence type="ECO:0000313" key="1">
    <source>
        <dbReference type="EMBL" id="BDX05004.1"/>
    </source>
</evidence>
<protein>
    <submittedName>
        <fullName evidence="1">Uncharacterized protein</fullName>
    </submittedName>
</protein>
<gene>
    <name evidence="1" type="ORF">MACH26_05250</name>
</gene>
<dbReference type="Proteomes" id="UP001333710">
    <property type="component" value="Chromosome"/>
</dbReference>
<keyword evidence="2" id="KW-1185">Reference proteome</keyword>
<accession>A0AA48HGP7</accession>
<dbReference type="KEGG" id="pmaw:MACH26_05250"/>